<dbReference type="RefSeq" id="WP_132323679.1">
    <property type="nucleotide sequence ID" value="NZ_FWZT01000023.1"/>
</dbReference>
<evidence type="ECO:0000313" key="2">
    <source>
        <dbReference type="EMBL" id="SMF66857.1"/>
    </source>
</evidence>
<name>A0A1Y6CNN2_9BACT</name>
<dbReference type="InterPro" id="IPR000836">
    <property type="entry name" value="PRTase_dom"/>
</dbReference>
<dbReference type="Proteomes" id="UP000192907">
    <property type="component" value="Unassembled WGS sequence"/>
</dbReference>
<keyword evidence="3" id="KW-1185">Reference proteome</keyword>
<dbReference type="SUPFAM" id="SSF53271">
    <property type="entry name" value="PRTase-like"/>
    <property type="match status" value="1"/>
</dbReference>
<dbReference type="CDD" id="cd06223">
    <property type="entry name" value="PRTases_typeI"/>
    <property type="match status" value="1"/>
</dbReference>
<dbReference type="Gene3D" id="3.40.50.2020">
    <property type="match status" value="1"/>
</dbReference>
<reference evidence="3" key="1">
    <citation type="submission" date="2017-04" db="EMBL/GenBank/DDBJ databases">
        <authorList>
            <person name="Varghese N."/>
            <person name="Submissions S."/>
        </authorList>
    </citation>
    <scope>NUCLEOTIDE SEQUENCE [LARGE SCALE GENOMIC DNA]</scope>
    <source>
        <strain evidence="3">RKEM611</strain>
    </source>
</reference>
<evidence type="ECO:0000256" key="1">
    <source>
        <dbReference type="ARBA" id="ARBA00008007"/>
    </source>
</evidence>
<keyword evidence="2" id="KW-0808">Transferase</keyword>
<dbReference type="InterPro" id="IPR051910">
    <property type="entry name" value="ComF/GntX_DNA_util-trans"/>
</dbReference>
<dbReference type="AlphaFoldDB" id="A0A1Y6CNN2"/>
<evidence type="ECO:0000313" key="3">
    <source>
        <dbReference type="Proteomes" id="UP000192907"/>
    </source>
</evidence>
<proteinExistence type="inferred from homology"/>
<dbReference type="PANTHER" id="PTHR47505">
    <property type="entry name" value="DNA UTILIZATION PROTEIN YHGH"/>
    <property type="match status" value="1"/>
</dbReference>
<dbReference type="EMBL" id="FWZT01000023">
    <property type="protein sequence ID" value="SMF66857.1"/>
    <property type="molecule type" value="Genomic_DNA"/>
</dbReference>
<sequence>MIYICCHCRRLGTPSKMNTRFCSRCYIELEECEWSGGQQYLTYGNEAAAVWSRFRYQDLVRRLILNSKVKEEWGAISGLIDSMLSWKELPACLEGVESIVPAPSSLWSRWQGRYDLAYELAWVLAKESGAMLKRMPTRSYLRIKKRSKIPSELRRKRDMIISFDRPERLRQIEVPAKTLLVDDVITTGSTIESMIRQGRLEYPKVITLASAFH</sequence>
<dbReference type="InterPro" id="IPR029057">
    <property type="entry name" value="PRTase-like"/>
</dbReference>
<dbReference type="STRING" id="1513793.SAMN06296036_12374"/>
<dbReference type="GO" id="GO:0016757">
    <property type="term" value="F:glycosyltransferase activity"/>
    <property type="evidence" value="ECO:0007669"/>
    <property type="project" value="UniProtKB-KW"/>
</dbReference>
<protein>
    <submittedName>
        <fullName evidence="2">Predicted amidophosphoribosyltransferases</fullName>
    </submittedName>
</protein>
<gene>
    <name evidence="2" type="ORF">SAMN06296036_12374</name>
</gene>
<accession>A0A1Y6CNN2</accession>
<dbReference type="OrthoDB" id="9779910at2"/>
<keyword evidence="2" id="KW-0328">Glycosyltransferase</keyword>
<dbReference type="PANTHER" id="PTHR47505:SF1">
    <property type="entry name" value="DNA UTILIZATION PROTEIN YHGH"/>
    <property type="match status" value="1"/>
</dbReference>
<organism evidence="2 3">
    <name type="scientific">Pseudobacteriovorax antillogorgiicola</name>
    <dbReference type="NCBI Taxonomy" id="1513793"/>
    <lineage>
        <taxon>Bacteria</taxon>
        <taxon>Pseudomonadati</taxon>
        <taxon>Bdellovibrionota</taxon>
        <taxon>Oligoflexia</taxon>
        <taxon>Oligoflexales</taxon>
        <taxon>Pseudobacteriovoracaceae</taxon>
        <taxon>Pseudobacteriovorax</taxon>
    </lineage>
</organism>
<comment type="similarity">
    <text evidence="1">Belongs to the ComF/GntX family.</text>
</comment>